<name>A0A6G0XKH1_9STRA</name>
<dbReference type="InterPro" id="IPR017926">
    <property type="entry name" value="GATASE"/>
</dbReference>
<dbReference type="GO" id="GO:0005773">
    <property type="term" value="C:vacuole"/>
    <property type="evidence" value="ECO:0007669"/>
    <property type="project" value="TreeGrafter"/>
</dbReference>
<dbReference type="InterPro" id="IPR015527">
    <property type="entry name" value="Pept_C26_g-glut_hydrolase"/>
</dbReference>
<dbReference type="InterPro" id="IPR029062">
    <property type="entry name" value="Class_I_gatase-like"/>
</dbReference>
<keyword evidence="2" id="KW-0378">Hydrolase</keyword>
<dbReference type="PROSITE" id="PS51275">
    <property type="entry name" value="PEPTIDASE_C26_GGH"/>
    <property type="match status" value="1"/>
</dbReference>
<accession>A0A6G0XKH1</accession>
<dbReference type="Gene3D" id="3.40.50.880">
    <property type="match status" value="1"/>
</dbReference>
<evidence type="ECO:0000259" key="3">
    <source>
        <dbReference type="Pfam" id="PF00117"/>
    </source>
</evidence>
<dbReference type="GO" id="GO:0046900">
    <property type="term" value="P:tetrahydrofolylpolyglutamate metabolic process"/>
    <property type="evidence" value="ECO:0007669"/>
    <property type="project" value="TreeGrafter"/>
</dbReference>
<comment type="catalytic activity">
    <reaction evidence="2">
        <text>(6S)-5,6,7,8-tetrahydrofolyl-(gamma-L-Glu)(n) + (n-1) H2O = (6S)-5,6,7,8-tetrahydrofolate + (n-1) L-glutamate</text>
        <dbReference type="Rhea" id="RHEA:56784"/>
        <dbReference type="Rhea" id="RHEA-COMP:14738"/>
        <dbReference type="ChEBI" id="CHEBI:15377"/>
        <dbReference type="ChEBI" id="CHEBI:29985"/>
        <dbReference type="ChEBI" id="CHEBI:57453"/>
        <dbReference type="ChEBI" id="CHEBI:141005"/>
        <dbReference type="EC" id="3.4.19.9"/>
    </reaction>
</comment>
<sequence length="224" mass="25443">MPTKYGDDFIVASYLKWVESAGGRGVRIPYNATKDELDNGTHFPLWGTCLGFEWLVQLQAQNKSILDNVDADNVSSTLLFHQENKNPFTANFHFLGILEKHFDDTALLKSFYKKLATSEDKQGQTYVAAIEAFDYPIYGVQFHPEKNPYEIGDDKTGGSMNLVDHSYEAIVTSQAFAHFFIGEARRNNHSFANPEEEKAALLLNYELSNRSYPYFESTTVFKLP</sequence>
<dbReference type="Pfam" id="PF00117">
    <property type="entry name" value="GATase"/>
    <property type="match status" value="1"/>
</dbReference>
<proteinExistence type="predicted"/>
<feature type="domain" description="Glutamine amidotransferase" evidence="3">
    <location>
        <begin position="41"/>
        <end position="150"/>
    </location>
</feature>
<dbReference type="Proteomes" id="UP000481153">
    <property type="component" value="Unassembled WGS sequence"/>
</dbReference>
<evidence type="ECO:0000256" key="2">
    <source>
        <dbReference type="PROSITE-ProRule" id="PRU00607"/>
    </source>
</evidence>
<dbReference type="GO" id="GO:0034722">
    <property type="term" value="F:gamma-glutamyl-peptidase activity"/>
    <property type="evidence" value="ECO:0007669"/>
    <property type="project" value="UniProtKB-UniRule"/>
</dbReference>
<protein>
    <recommendedName>
        <fullName evidence="2">folate gamma-glutamyl hydrolase</fullName>
        <ecNumber evidence="2">3.4.19.9</ecNumber>
    </recommendedName>
</protein>
<dbReference type="AlphaFoldDB" id="A0A6G0XKH1"/>
<feature type="active site" description="Nucleophile" evidence="1 2">
    <location>
        <position position="49"/>
    </location>
</feature>
<evidence type="ECO:0000313" key="4">
    <source>
        <dbReference type="EMBL" id="KAF0740687.1"/>
    </source>
</evidence>
<evidence type="ECO:0000313" key="5">
    <source>
        <dbReference type="Proteomes" id="UP000481153"/>
    </source>
</evidence>
<comment type="caution">
    <text evidence="4">The sequence shown here is derived from an EMBL/GenBank/DDBJ whole genome shotgun (WGS) entry which is preliminary data.</text>
</comment>
<feature type="active site" evidence="2">
    <location>
        <position position="143"/>
    </location>
</feature>
<organism evidence="4 5">
    <name type="scientific">Aphanomyces euteiches</name>
    <dbReference type="NCBI Taxonomy" id="100861"/>
    <lineage>
        <taxon>Eukaryota</taxon>
        <taxon>Sar</taxon>
        <taxon>Stramenopiles</taxon>
        <taxon>Oomycota</taxon>
        <taxon>Saprolegniomycetes</taxon>
        <taxon>Saprolegniales</taxon>
        <taxon>Verrucalvaceae</taxon>
        <taxon>Aphanomyces</taxon>
    </lineage>
</organism>
<reference evidence="4 5" key="1">
    <citation type="submission" date="2019-07" db="EMBL/GenBank/DDBJ databases">
        <title>Genomics analysis of Aphanomyces spp. identifies a new class of oomycete effector associated with host adaptation.</title>
        <authorList>
            <person name="Gaulin E."/>
        </authorList>
    </citation>
    <scope>NUCLEOTIDE SEQUENCE [LARGE SCALE GENOMIC DNA]</scope>
    <source>
        <strain evidence="4 5">ATCC 201684</strain>
    </source>
</reference>
<keyword evidence="5" id="KW-1185">Reference proteome</keyword>
<evidence type="ECO:0000256" key="1">
    <source>
        <dbReference type="PIRSR" id="PIRSR615527-1"/>
    </source>
</evidence>
<dbReference type="PANTHER" id="PTHR11315:SF0">
    <property type="entry name" value="FOLATE GAMMA-GLUTAMYL HYDROLASE"/>
    <property type="match status" value="1"/>
</dbReference>
<dbReference type="EMBL" id="VJMJ01000047">
    <property type="protein sequence ID" value="KAF0740687.1"/>
    <property type="molecule type" value="Genomic_DNA"/>
</dbReference>
<feature type="active site" description="Proton donor" evidence="1">
    <location>
        <position position="143"/>
    </location>
</feature>
<dbReference type="PANTHER" id="PTHR11315">
    <property type="entry name" value="PROTEASE FAMILY C26 GAMMA-GLUTAMYL HYDROLASE"/>
    <property type="match status" value="1"/>
</dbReference>
<dbReference type="PROSITE" id="PS51273">
    <property type="entry name" value="GATASE_TYPE_1"/>
    <property type="match status" value="1"/>
</dbReference>
<dbReference type="SUPFAM" id="SSF52317">
    <property type="entry name" value="Class I glutamine amidotransferase-like"/>
    <property type="match status" value="1"/>
</dbReference>
<dbReference type="VEuPathDB" id="FungiDB:AeMF1_004663"/>
<gene>
    <name evidence="4" type="ORF">Ae201684_003921</name>
</gene>
<dbReference type="EC" id="3.4.19.9" evidence="2"/>